<organism evidence="2 3">
    <name type="scientific">Ephemerocybe angulata</name>
    <dbReference type="NCBI Taxonomy" id="980116"/>
    <lineage>
        <taxon>Eukaryota</taxon>
        <taxon>Fungi</taxon>
        <taxon>Dikarya</taxon>
        <taxon>Basidiomycota</taxon>
        <taxon>Agaricomycotina</taxon>
        <taxon>Agaricomycetes</taxon>
        <taxon>Agaricomycetidae</taxon>
        <taxon>Agaricales</taxon>
        <taxon>Agaricineae</taxon>
        <taxon>Psathyrellaceae</taxon>
        <taxon>Ephemerocybe</taxon>
    </lineage>
</organism>
<feature type="compositionally biased region" description="Basic and acidic residues" evidence="1">
    <location>
        <begin position="46"/>
        <end position="57"/>
    </location>
</feature>
<dbReference type="Proteomes" id="UP000541558">
    <property type="component" value="Unassembled WGS sequence"/>
</dbReference>
<accession>A0A8H5B2Y6</accession>
<dbReference type="AlphaFoldDB" id="A0A8H5B2Y6"/>
<reference evidence="2 3" key="1">
    <citation type="journal article" date="2020" name="ISME J.">
        <title>Uncovering the hidden diversity of litter-decomposition mechanisms in mushroom-forming fungi.</title>
        <authorList>
            <person name="Floudas D."/>
            <person name="Bentzer J."/>
            <person name="Ahren D."/>
            <person name="Johansson T."/>
            <person name="Persson P."/>
            <person name="Tunlid A."/>
        </authorList>
    </citation>
    <scope>NUCLEOTIDE SEQUENCE [LARGE SCALE GENOMIC DNA]</scope>
    <source>
        <strain evidence="2 3">CBS 175.51</strain>
    </source>
</reference>
<sequence length="303" mass="34496">MSPFSPRIRTARTDASWSPLVRSSAARRSGHRKSLHHGASSSRPRFSHEHHTDDKSLLNESTEVAKDYQTNWPSKDQDASDTGGGDSQDMLFIWETEQSLFSDLEEGYDSSPPVPICETRREMLTVLLLPLRASEEDRIDTLIDALHAPFEEKKKELKKQMAETFVPVMRHVKTLHQRIDERVDVPFGKGLKVFNSGCKTLEAATLAEYQEIVETYETTRANIANLLEQLKAEYAHRDNLWVNLEAQINELVDPAIAEIQDTPAQVERTIAKLEKYHQNMDKDGKDTTILSEKRLKELISKLG</sequence>
<comment type="caution">
    <text evidence="2">The sequence shown here is derived from an EMBL/GenBank/DDBJ whole genome shotgun (WGS) entry which is preliminary data.</text>
</comment>
<dbReference type="EMBL" id="JAACJK010000220">
    <property type="protein sequence ID" value="KAF5315615.1"/>
    <property type="molecule type" value="Genomic_DNA"/>
</dbReference>
<gene>
    <name evidence="2" type="ORF">D9611_004957</name>
</gene>
<proteinExistence type="predicted"/>
<feature type="region of interest" description="Disordered" evidence="1">
    <location>
        <begin position="1"/>
        <end position="88"/>
    </location>
</feature>
<evidence type="ECO:0000313" key="2">
    <source>
        <dbReference type="EMBL" id="KAF5315615.1"/>
    </source>
</evidence>
<name>A0A8H5B2Y6_9AGAR</name>
<feature type="compositionally biased region" description="Polar residues" evidence="1">
    <location>
        <begin position="58"/>
        <end position="74"/>
    </location>
</feature>
<dbReference type="OrthoDB" id="2678231at2759"/>
<keyword evidence="3" id="KW-1185">Reference proteome</keyword>
<evidence type="ECO:0000256" key="1">
    <source>
        <dbReference type="SAM" id="MobiDB-lite"/>
    </source>
</evidence>
<evidence type="ECO:0000313" key="3">
    <source>
        <dbReference type="Proteomes" id="UP000541558"/>
    </source>
</evidence>
<protein>
    <submittedName>
        <fullName evidence="2">Uncharacterized protein</fullName>
    </submittedName>
</protein>